<dbReference type="GO" id="GO:0000981">
    <property type="term" value="F:DNA-binding transcription factor activity, RNA polymerase II-specific"/>
    <property type="evidence" value="ECO:0007669"/>
    <property type="project" value="TreeGrafter"/>
</dbReference>
<accession>A0AAE1PGQ2</accession>
<feature type="compositionally biased region" description="Basic and acidic residues" evidence="9">
    <location>
        <begin position="518"/>
        <end position="552"/>
    </location>
</feature>
<proteinExistence type="inferred from homology"/>
<gene>
    <name evidence="11" type="ORF">Pmani_020224</name>
</gene>
<comment type="caution">
    <text evidence="11">The sequence shown here is derived from an EMBL/GenBank/DDBJ whole genome shotgun (WGS) entry which is preliminary data.</text>
</comment>
<evidence type="ECO:0000256" key="5">
    <source>
        <dbReference type="ARBA" id="ARBA00022833"/>
    </source>
</evidence>
<dbReference type="PANTHER" id="PTHR24388">
    <property type="entry name" value="ZINC FINGER PROTEIN"/>
    <property type="match status" value="1"/>
</dbReference>
<evidence type="ECO:0000313" key="12">
    <source>
        <dbReference type="Proteomes" id="UP001292094"/>
    </source>
</evidence>
<feature type="compositionally biased region" description="Polar residues" evidence="9">
    <location>
        <begin position="142"/>
        <end position="152"/>
    </location>
</feature>
<feature type="compositionally biased region" description="Basic residues" evidence="9">
    <location>
        <begin position="553"/>
        <end position="567"/>
    </location>
</feature>
<evidence type="ECO:0000256" key="7">
    <source>
        <dbReference type="ARBA" id="ARBA00037948"/>
    </source>
</evidence>
<feature type="region of interest" description="Disordered" evidence="9">
    <location>
        <begin position="56"/>
        <end position="152"/>
    </location>
</feature>
<feature type="region of interest" description="Disordered" evidence="9">
    <location>
        <begin position="184"/>
        <end position="214"/>
    </location>
</feature>
<evidence type="ECO:0000256" key="1">
    <source>
        <dbReference type="ARBA" id="ARBA00004123"/>
    </source>
</evidence>
<dbReference type="AlphaFoldDB" id="A0AAE1PGQ2"/>
<evidence type="ECO:0000256" key="2">
    <source>
        <dbReference type="ARBA" id="ARBA00022723"/>
    </source>
</evidence>
<feature type="region of interest" description="Disordered" evidence="9">
    <location>
        <begin position="518"/>
        <end position="656"/>
    </location>
</feature>
<evidence type="ECO:0000313" key="11">
    <source>
        <dbReference type="EMBL" id="KAK4308053.1"/>
    </source>
</evidence>
<feature type="compositionally biased region" description="Basic and acidic residues" evidence="9">
    <location>
        <begin position="606"/>
        <end position="656"/>
    </location>
</feature>
<evidence type="ECO:0000259" key="10">
    <source>
        <dbReference type="PROSITE" id="PS50157"/>
    </source>
</evidence>
<keyword evidence="6" id="KW-0539">Nucleus</keyword>
<reference evidence="11" key="1">
    <citation type="submission" date="2023-11" db="EMBL/GenBank/DDBJ databases">
        <title>Genome assemblies of two species of porcelain crab, Petrolisthes cinctipes and Petrolisthes manimaculis (Anomura: Porcellanidae).</title>
        <authorList>
            <person name="Angst P."/>
        </authorList>
    </citation>
    <scope>NUCLEOTIDE SEQUENCE</scope>
    <source>
        <strain evidence="11">PB745_02</strain>
        <tissue evidence="11">Gill</tissue>
    </source>
</reference>
<dbReference type="GO" id="GO:0005634">
    <property type="term" value="C:nucleus"/>
    <property type="evidence" value="ECO:0007669"/>
    <property type="project" value="UniProtKB-SubCell"/>
</dbReference>
<feature type="compositionally biased region" description="Basic and acidic residues" evidence="9">
    <location>
        <begin position="237"/>
        <end position="255"/>
    </location>
</feature>
<dbReference type="GO" id="GO:0008270">
    <property type="term" value="F:zinc ion binding"/>
    <property type="evidence" value="ECO:0007669"/>
    <property type="project" value="UniProtKB-KW"/>
</dbReference>
<keyword evidence="4 8" id="KW-0863">Zinc-finger</keyword>
<feature type="compositionally biased region" description="Low complexity" evidence="9">
    <location>
        <begin position="17"/>
        <end position="28"/>
    </location>
</feature>
<dbReference type="FunFam" id="3.30.160.60:FF:000100">
    <property type="entry name" value="Zinc finger 45-like"/>
    <property type="match status" value="1"/>
</dbReference>
<dbReference type="PANTHER" id="PTHR24388:SF54">
    <property type="entry name" value="PROTEIN ESCARGOT"/>
    <property type="match status" value="1"/>
</dbReference>
<evidence type="ECO:0000256" key="8">
    <source>
        <dbReference type="PROSITE-ProRule" id="PRU00042"/>
    </source>
</evidence>
<feature type="region of interest" description="Disordered" evidence="9">
    <location>
        <begin position="237"/>
        <end position="258"/>
    </location>
</feature>
<evidence type="ECO:0000256" key="6">
    <source>
        <dbReference type="ARBA" id="ARBA00023242"/>
    </source>
</evidence>
<dbReference type="FunFam" id="3.30.160.60:FF:000912">
    <property type="entry name" value="Zinc finger protein 660"/>
    <property type="match status" value="1"/>
</dbReference>
<dbReference type="InterPro" id="IPR050527">
    <property type="entry name" value="Snail/Krueppel_Znf"/>
</dbReference>
<keyword evidence="2" id="KW-0479">Metal-binding</keyword>
<organism evidence="11 12">
    <name type="scientific">Petrolisthes manimaculis</name>
    <dbReference type="NCBI Taxonomy" id="1843537"/>
    <lineage>
        <taxon>Eukaryota</taxon>
        <taxon>Metazoa</taxon>
        <taxon>Ecdysozoa</taxon>
        <taxon>Arthropoda</taxon>
        <taxon>Crustacea</taxon>
        <taxon>Multicrustacea</taxon>
        <taxon>Malacostraca</taxon>
        <taxon>Eumalacostraca</taxon>
        <taxon>Eucarida</taxon>
        <taxon>Decapoda</taxon>
        <taxon>Pleocyemata</taxon>
        <taxon>Anomura</taxon>
        <taxon>Galatheoidea</taxon>
        <taxon>Porcellanidae</taxon>
        <taxon>Petrolisthes</taxon>
    </lineage>
</organism>
<keyword evidence="12" id="KW-1185">Reference proteome</keyword>
<dbReference type="SMART" id="SM00355">
    <property type="entry name" value="ZnF_C2H2"/>
    <property type="match status" value="3"/>
</dbReference>
<dbReference type="PROSITE" id="PS00028">
    <property type="entry name" value="ZINC_FINGER_C2H2_1"/>
    <property type="match status" value="1"/>
</dbReference>
<feature type="domain" description="C2H2-type" evidence="10">
    <location>
        <begin position="288"/>
        <end position="317"/>
    </location>
</feature>
<dbReference type="InterPro" id="IPR013087">
    <property type="entry name" value="Znf_C2H2_type"/>
</dbReference>
<keyword evidence="5" id="KW-0862">Zinc</keyword>
<dbReference type="PROSITE" id="PS50157">
    <property type="entry name" value="ZINC_FINGER_C2H2_2"/>
    <property type="match status" value="2"/>
</dbReference>
<dbReference type="GO" id="GO:0000978">
    <property type="term" value="F:RNA polymerase II cis-regulatory region sequence-specific DNA binding"/>
    <property type="evidence" value="ECO:0007669"/>
    <property type="project" value="TreeGrafter"/>
</dbReference>
<dbReference type="SUPFAM" id="SSF57667">
    <property type="entry name" value="beta-beta-alpha zinc fingers"/>
    <property type="match status" value="1"/>
</dbReference>
<evidence type="ECO:0000256" key="4">
    <source>
        <dbReference type="ARBA" id="ARBA00022771"/>
    </source>
</evidence>
<comment type="subcellular location">
    <subcellularLocation>
        <location evidence="1">Nucleus</location>
    </subcellularLocation>
</comment>
<dbReference type="Proteomes" id="UP001292094">
    <property type="component" value="Unassembled WGS sequence"/>
</dbReference>
<evidence type="ECO:0000256" key="3">
    <source>
        <dbReference type="ARBA" id="ARBA00022737"/>
    </source>
</evidence>
<dbReference type="Gene3D" id="3.30.160.60">
    <property type="entry name" value="Classic Zinc Finger"/>
    <property type="match status" value="3"/>
</dbReference>
<name>A0AAE1PGQ2_9EUCA</name>
<sequence>MEPFRPTSPHLDSNKTSSSPHSPLSHLPQCNNSFTTPITPVSSHTVPYTSVNSHSITDTTVSSHPGISNNHHSPRPLFHASSPNISKSHYSPKSQPSISISPYFITDSYPKPSQQNRVPDDSSRSHHLSISPHEKEIPNNHPFFNTRTHAHSNSHSLKHFENECNTSNNEDDEIIIINSEELQTTNKQGEREETTTTQIRLTPEGQNDDEEKSYKKQAMVKVRCDLLERIEGRVAGKEREAGAEHSTMEKSRTEETSQDNVMSHCDHSYILPAQQTSQQSKVTRSEYYTCSTCRKTFPRNRRHRYLSHLRTHTGEKPYICSVCSRGFTRRDHVQVHMRLHTGEKPFSCHVCGTSYAHKVSLKNHKCEGKNEADLTNSPDIQLLEPSSNYSISPTSLPNTVQLQLPLSEYPHKSELGTMHLPSLSSLAASALPASQSSSEIMRMAENERESKLNTENGKRSETELMNERRGMIDNRNNKEKKVSENKMYQRDLISQNSSECIYDKGCVENKYQNELKLKGNKTSEAKDDDKDKHKEKEYHGKKRSEIRGGEKILKKKASVANGNRKRRNSETRETHTNCQETWKEDENTIDKEDEARMEEETLNNNKEGKSEVEEKIQESRTVREEEKKQMILMKERWKGKDHEDTEVVPKEKKKEEREIWRIKEEKESWEETEHNTSWETEGNWGDRVRGRAWCWIKPSCLPLQLSPNKVPSHTDQEAMRL</sequence>
<feature type="region of interest" description="Disordered" evidence="9">
    <location>
        <begin position="1"/>
        <end position="38"/>
    </location>
</feature>
<feature type="compositionally biased region" description="Basic and acidic residues" evidence="9">
    <location>
        <begin position="568"/>
        <end position="594"/>
    </location>
</feature>
<feature type="compositionally biased region" description="Polar residues" evidence="9">
    <location>
        <begin position="29"/>
        <end position="38"/>
    </location>
</feature>
<feature type="domain" description="C2H2-type" evidence="10">
    <location>
        <begin position="318"/>
        <end position="345"/>
    </location>
</feature>
<keyword evidence="3" id="KW-0677">Repeat</keyword>
<feature type="compositionally biased region" description="Low complexity" evidence="9">
    <location>
        <begin position="91"/>
        <end position="102"/>
    </location>
</feature>
<feature type="compositionally biased region" description="Polar residues" evidence="9">
    <location>
        <begin position="56"/>
        <end position="71"/>
    </location>
</feature>
<comment type="similarity">
    <text evidence="7">Belongs to the snail C2H2-type zinc-finger protein family.</text>
</comment>
<dbReference type="InterPro" id="IPR036236">
    <property type="entry name" value="Znf_C2H2_sf"/>
</dbReference>
<evidence type="ECO:0000256" key="9">
    <source>
        <dbReference type="SAM" id="MobiDB-lite"/>
    </source>
</evidence>
<dbReference type="EMBL" id="JAWZYT010001933">
    <property type="protein sequence ID" value="KAK4308053.1"/>
    <property type="molecule type" value="Genomic_DNA"/>
</dbReference>
<protein>
    <recommendedName>
        <fullName evidence="10">C2H2-type domain-containing protein</fullName>
    </recommendedName>
</protein>
<feature type="compositionally biased region" description="Basic and acidic residues" evidence="9">
    <location>
        <begin position="445"/>
        <end position="489"/>
    </location>
</feature>
<feature type="region of interest" description="Disordered" evidence="9">
    <location>
        <begin position="445"/>
        <end position="490"/>
    </location>
</feature>